<feature type="compositionally biased region" description="Basic and acidic residues" evidence="1">
    <location>
        <begin position="135"/>
        <end position="144"/>
    </location>
</feature>
<feature type="compositionally biased region" description="Pro residues" evidence="1">
    <location>
        <begin position="199"/>
        <end position="212"/>
    </location>
</feature>
<dbReference type="Proteomes" id="UP000789595">
    <property type="component" value="Unassembled WGS sequence"/>
</dbReference>
<comment type="caution">
    <text evidence="2">The sequence shown here is derived from an EMBL/GenBank/DDBJ whole genome shotgun (WGS) entry which is preliminary data.</text>
</comment>
<feature type="compositionally biased region" description="Basic and acidic residues" evidence="1">
    <location>
        <begin position="96"/>
        <end position="117"/>
    </location>
</feature>
<name>A0A8J2SZB4_9STRA</name>
<gene>
    <name evidence="2" type="ORF">PECAL_6P01500</name>
</gene>
<evidence type="ECO:0000313" key="2">
    <source>
        <dbReference type="EMBL" id="CAH0378563.1"/>
    </source>
</evidence>
<dbReference type="AlphaFoldDB" id="A0A8J2SZB4"/>
<feature type="region of interest" description="Disordered" evidence="1">
    <location>
        <begin position="1"/>
        <end position="47"/>
    </location>
</feature>
<dbReference type="EMBL" id="CAKKNE010000006">
    <property type="protein sequence ID" value="CAH0378563.1"/>
    <property type="molecule type" value="Genomic_DNA"/>
</dbReference>
<proteinExistence type="predicted"/>
<feature type="compositionally biased region" description="Basic and acidic residues" evidence="1">
    <location>
        <begin position="220"/>
        <end position="233"/>
    </location>
</feature>
<organism evidence="2 3">
    <name type="scientific">Pelagomonas calceolata</name>
    <dbReference type="NCBI Taxonomy" id="35677"/>
    <lineage>
        <taxon>Eukaryota</taxon>
        <taxon>Sar</taxon>
        <taxon>Stramenopiles</taxon>
        <taxon>Ochrophyta</taxon>
        <taxon>Pelagophyceae</taxon>
        <taxon>Pelagomonadales</taxon>
        <taxon>Pelagomonadaceae</taxon>
        <taxon>Pelagomonas</taxon>
    </lineage>
</organism>
<protein>
    <submittedName>
        <fullName evidence="2">Uncharacterized protein</fullName>
    </submittedName>
</protein>
<feature type="compositionally biased region" description="Polar residues" evidence="1">
    <location>
        <begin position="33"/>
        <end position="45"/>
    </location>
</feature>
<feature type="compositionally biased region" description="Low complexity" evidence="1">
    <location>
        <begin position="180"/>
        <end position="198"/>
    </location>
</feature>
<evidence type="ECO:0000313" key="3">
    <source>
        <dbReference type="Proteomes" id="UP000789595"/>
    </source>
</evidence>
<feature type="compositionally biased region" description="Low complexity" evidence="1">
    <location>
        <begin position="59"/>
        <end position="69"/>
    </location>
</feature>
<reference evidence="2" key="1">
    <citation type="submission" date="2021-11" db="EMBL/GenBank/DDBJ databases">
        <authorList>
            <consortium name="Genoscope - CEA"/>
            <person name="William W."/>
        </authorList>
    </citation>
    <scope>NUCLEOTIDE SEQUENCE</scope>
</reference>
<feature type="compositionally biased region" description="Acidic residues" evidence="1">
    <location>
        <begin position="148"/>
        <end position="165"/>
    </location>
</feature>
<evidence type="ECO:0000256" key="1">
    <source>
        <dbReference type="SAM" id="MobiDB-lite"/>
    </source>
</evidence>
<keyword evidence="3" id="KW-1185">Reference proteome</keyword>
<feature type="compositionally biased region" description="Basic and acidic residues" evidence="1">
    <location>
        <begin position="71"/>
        <end position="83"/>
    </location>
</feature>
<feature type="region of interest" description="Disordered" evidence="1">
    <location>
        <begin position="59"/>
        <end position="300"/>
    </location>
</feature>
<feature type="compositionally biased region" description="Pro residues" evidence="1">
    <location>
        <begin position="237"/>
        <end position="247"/>
    </location>
</feature>
<sequence>MDAAVDRPNALRTTTSGTDDAGRDPIVLGDTITPAQTPAPNTTGLTPRLGAAVIAPGLQLPELTLTQPPEQRPRCGSETDGMKRVRSKNVLGDAPKAPRVDLQEDAPTARRRAESLHEQPSLNFFEEPTRSGYTPEKETRERSSTQELTDDQQDESDSDSSDDDAAIAWLQRQKRPSATPSKRSSAGSRRRSSASQALSPPPPPPPPQPESPTLPGFSRKTRESESARKERAAQRPAPSPKPPPPPRSESSDDGGLDDLQAIHTAPRSREKHSRSHSQGVARAMAIAKRNGQRSASRGGG</sequence>
<accession>A0A8J2SZB4</accession>